<dbReference type="InterPro" id="IPR012338">
    <property type="entry name" value="Beta-lactam/transpept-like"/>
</dbReference>
<keyword evidence="2 9" id="KW-0732">Signal</keyword>
<evidence type="ECO:0000313" key="12">
    <source>
        <dbReference type="Proteomes" id="UP000621898"/>
    </source>
</evidence>
<evidence type="ECO:0000256" key="9">
    <source>
        <dbReference type="SAM" id="SignalP"/>
    </source>
</evidence>
<feature type="signal peptide" evidence="9">
    <location>
        <begin position="1"/>
        <end position="37"/>
    </location>
</feature>
<dbReference type="Pfam" id="PF00768">
    <property type="entry name" value="Peptidase_S11"/>
    <property type="match status" value="1"/>
</dbReference>
<feature type="domain" description="Peptidase S11 D-alanyl-D-alanine carboxypeptidase A N-terminal" evidence="10">
    <location>
        <begin position="36"/>
        <end position="257"/>
    </location>
</feature>
<dbReference type="EMBL" id="BMXT01000002">
    <property type="protein sequence ID" value="GGY27270.1"/>
    <property type="molecule type" value="Genomic_DNA"/>
</dbReference>
<evidence type="ECO:0000256" key="7">
    <source>
        <dbReference type="RuleBase" id="RU004016"/>
    </source>
</evidence>
<keyword evidence="4" id="KW-0133">Cell shape</keyword>
<evidence type="ECO:0000256" key="2">
    <source>
        <dbReference type="ARBA" id="ARBA00022729"/>
    </source>
</evidence>
<evidence type="ECO:0000256" key="6">
    <source>
        <dbReference type="ARBA" id="ARBA00023316"/>
    </source>
</evidence>
<name>A0ABQ2ZY88_9GAMM</name>
<evidence type="ECO:0000256" key="8">
    <source>
        <dbReference type="SAM" id="MobiDB-lite"/>
    </source>
</evidence>
<gene>
    <name evidence="11" type="ORF">GCM10008098_20420</name>
</gene>
<evidence type="ECO:0000259" key="10">
    <source>
        <dbReference type="Pfam" id="PF00768"/>
    </source>
</evidence>
<organism evidence="11 12">
    <name type="scientific">Rhodanobacter panaciterrae</name>
    <dbReference type="NCBI Taxonomy" id="490572"/>
    <lineage>
        <taxon>Bacteria</taxon>
        <taxon>Pseudomonadati</taxon>
        <taxon>Pseudomonadota</taxon>
        <taxon>Gammaproteobacteria</taxon>
        <taxon>Lysobacterales</taxon>
        <taxon>Rhodanobacteraceae</taxon>
        <taxon>Rhodanobacter</taxon>
    </lineage>
</organism>
<dbReference type="PRINTS" id="PR00725">
    <property type="entry name" value="DADACBPTASE1"/>
</dbReference>
<dbReference type="SUPFAM" id="SSF56601">
    <property type="entry name" value="beta-lactamase/transpeptidase-like"/>
    <property type="match status" value="1"/>
</dbReference>
<dbReference type="PANTHER" id="PTHR21581:SF6">
    <property type="entry name" value="TRAFFICKING PROTEIN PARTICLE COMPLEX SUBUNIT 12"/>
    <property type="match status" value="1"/>
</dbReference>
<dbReference type="InterPro" id="IPR001967">
    <property type="entry name" value="Peptidase_S11_N"/>
</dbReference>
<dbReference type="PANTHER" id="PTHR21581">
    <property type="entry name" value="D-ALANYL-D-ALANINE CARBOXYPEPTIDASE"/>
    <property type="match status" value="1"/>
</dbReference>
<evidence type="ECO:0000256" key="3">
    <source>
        <dbReference type="ARBA" id="ARBA00022801"/>
    </source>
</evidence>
<dbReference type="Proteomes" id="UP000621898">
    <property type="component" value="Unassembled WGS sequence"/>
</dbReference>
<sequence>MHVNFPRLTRSLRRLGRMTLAALLVCGVGGFVGNAHAGHAALVLDATTGNVLSAVNPDELNHPASLTKMMTLYLTFQALENGRLTLDQLLPVSARAANKAPTKLGLRAGQTISVQDCIFGMITKSANDAATVVAEKLGGSEDHFVEMMNAQGLLLGMTNTRFGNASGLPNRDDATTARDIGKLAMALYRDFPREAPYFATREFRFRGQLIRGHNRLMDRYPGMDGLKTGFTDAAGFNLASTAVRDGQRLFGVVMGGRTSLARDNLMAHMLDDGFEHRQISPEMVAEAGMPDRSMTHRVLAALSPISSAEASTVPRVGPRAKKMVASRRHTRSVVASQSRAVCRKGGKSRAGCLRHERTHGTGGATKLATRHSGKKPSATMPRRD</sequence>
<accession>A0ABQ2ZY88</accession>
<feature type="chain" id="PRO_5046890873" description="Peptidase S11 D-alanyl-D-alanine carboxypeptidase A N-terminal domain-containing protein" evidence="9">
    <location>
        <begin position="38"/>
        <end position="384"/>
    </location>
</feature>
<keyword evidence="12" id="KW-1185">Reference proteome</keyword>
<evidence type="ECO:0000256" key="4">
    <source>
        <dbReference type="ARBA" id="ARBA00022960"/>
    </source>
</evidence>
<dbReference type="InterPro" id="IPR018044">
    <property type="entry name" value="Peptidase_S11"/>
</dbReference>
<proteinExistence type="inferred from homology"/>
<keyword evidence="6" id="KW-0961">Cell wall biogenesis/degradation</keyword>
<protein>
    <recommendedName>
        <fullName evidence="10">Peptidase S11 D-alanyl-D-alanine carboxypeptidase A N-terminal domain-containing protein</fullName>
    </recommendedName>
</protein>
<keyword evidence="5" id="KW-0573">Peptidoglycan synthesis</keyword>
<dbReference type="Gene3D" id="3.40.710.10">
    <property type="entry name" value="DD-peptidase/beta-lactamase superfamily"/>
    <property type="match status" value="1"/>
</dbReference>
<evidence type="ECO:0000313" key="11">
    <source>
        <dbReference type="EMBL" id="GGY27270.1"/>
    </source>
</evidence>
<evidence type="ECO:0000256" key="1">
    <source>
        <dbReference type="ARBA" id="ARBA00007164"/>
    </source>
</evidence>
<comment type="caution">
    <text evidence="11">The sequence shown here is derived from an EMBL/GenBank/DDBJ whole genome shotgun (WGS) entry which is preliminary data.</text>
</comment>
<evidence type="ECO:0000256" key="5">
    <source>
        <dbReference type="ARBA" id="ARBA00022984"/>
    </source>
</evidence>
<reference evidence="12" key="1">
    <citation type="journal article" date="2019" name="Int. J. Syst. Evol. Microbiol.">
        <title>The Global Catalogue of Microorganisms (GCM) 10K type strain sequencing project: providing services to taxonomists for standard genome sequencing and annotation.</title>
        <authorList>
            <consortium name="The Broad Institute Genomics Platform"/>
            <consortium name="The Broad Institute Genome Sequencing Center for Infectious Disease"/>
            <person name="Wu L."/>
            <person name="Ma J."/>
        </authorList>
    </citation>
    <scope>NUCLEOTIDE SEQUENCE [LARGE SCALE GENOMIC DNA]</scope>
    <source>
        <strain evidence="12">KCTC 22232</strain>
    </source>
</reference>
<keyword evidence="3" id="KW-0378">Hydrolase</keyword>
<feature type="region of interest" description="Disordered" evidence="8">
    <location>
        <begin position="343"/>
        <end position="384"/>
    </location>
</feature>
<comment type="similarity">
    <text evidence="1 7">Belongs to the peptidase S11 family.</text>
</comment>